<dbReference type="EMBL" id="VRYZ01000003">
    <property type="protein sequence ID" value="TXS92270.1"/>
    <property type="molecule type" value="Genomic_DNA"/>
</dbReference>
<sequence>MNVQVLREGPLHEALCSELASTDNLRRWLGDRGRLLKQENRSMVVLAGIDGRECYLKLFASKSRWQGLLFRFSISRAVRGFDAARRLREAGVRVPEPLCCLWLEEGALLATAALDGADLKTLWTGDPGHALDWFSIMQRCAQSVAALHRAGYAHGDCKWANLVLEGDHCVLVDLDGVSRASQASKHLAVDLARFTLNAEELSLPVEYYDVFLETYCQETGRNWADVTRAVIAPLVTLRKRHAHKYGRRGHELLGR</sequence>
<dbReference type="InterPro" id="IPR011009">
    <property type="entry name" value="Kinase-like_dom_sf"/>
</dbReference>
<name>A0A5C8ZXI1_9GAMM</name>
<comment type="caution">
    <text evidence="1">The sequence shown here is derived from an EMBL/GenBank/DDBJ whole genome shotgun (WGS) entry which is preliminary data.</text>
</comment>
<dbReference type="Gene3D" id="1.10.510.10">
    <property type="entry name" value="Transferase(Phosphotransferase) domain 1"/>
    <property type="match status" value="1"/>
</dbReference>
<protein>
    <recommendedName>
        <fullName evidence="3">Phosphotransferase</fullName>
    </recommendedName>
</protein>
<keyword evidence="2" id="KW-1185">Reference proteome</keyword>
<dbReference type="SUPFAM" id="SSF56112">
    <property type="entry name" value="Protein kinase-like (PK-like)"/>
    <property type="match status" value="1"/>
</dbReference>
<organism evidence="1 2">
    <name type="scientific">Parahaliea aestuarii</name>
    <dbReference type="NCBI Taxonomy" id="1852021"/>
    <lineage>
        <taxon>Bacteria</taxon>
        <taxon>Pseudomonadati</taxon>
        <taxon>Pseudomonadota</taxon>
        <taxon>Gammaproteobacteria</taxon>
        <taxon>Cellvibrionales</taxon>
        <taxon>Halieaceae</taxon>
        <taxon>Parahaliea</taxon>
    </lineage>
</organism>
<proteinExistence type="predicted"/>
<dbReference type="Pfam" id="PF06293">
    <property type="entry name" value="Kdo"/>
    <property type="match status" value="1"/>
</dbReference>
<dbReference type="AlphaFoldDB" id="A0A5C8ZXI1"/>
<evidence type="ECO:0000313" key="1">
    <source>
        <dbReference type="EMBL" id="TXS92270.1"/>
    </source>
</evidence>
<gene>
    <name evidence="1" type="ORF">FVW59_07535</name>
</gene>
<reference evidence="1 2" key="1">
    <citation type="submission" date="2019-08" db="EMBL/GenBank/DDBJ databases">
        <title>Parahaliea maris sp. nov., isolated from the surface seawater.</title>
        <authorList>
            <person name="Liu Y."/>
        </authorList>
    </citation>
    <scope>NUCLEOTIDE SEQUENCE [LARGE SCALE GENOMIC DNA]</scope>
    <source>
        <strain evidence="1 2">S2-26</strain>
    </source>
</reference>
<accession>A0A5C8ZXI1</accession>
<evidence type="ECO:0000313" key="2">
    <source>
        <dbReference type="Proteomes" id="UP000321933"/>
    </source>
</evidence>
<dbReference type="OrthoDB" id="6075958at2"/>
<dbReference type="RefSeq" id="WP_148063647.1">
    <property type="nucleotide sequence ID" value="NZ_VRYZ01000003.1"/>
</dbReference>
<evidence type="ECO:0008006" key="3">
    <source>
        <dbReference type="Google" id="ProtNLM"/>
    </source>
</evidence>
<dbReference type="Proteomes" id="UP000321933">
    <property type="component" value="Unassembled WGS sequence"/>
</dbReference>